<evidence type="ECO:0008006" key="10">
    <source>
        <dbReference type="Google" id="ProtNLM"/>
    </source>
</evidence>
<evidence type="ECO:0000256" key="1">
    <source>
        <dbReference type="ARBA" id="ARBA00022574"/>
    </source>
</evidence>
<feature type="region of interest" description="Disordered" evidence="7">
    <location>
        <begin position="351"/>
        <end position="371"/>
    </location>
</feature>
<dbReference type="InterPro" id="IPR001680">
    <property type="entry name" value="WD40_rpt"/>
</dbReference>
<sequence>MVTDGAAGLGIDFGTSTTVAMLAGADGVARPLLFDASPLLSSAVFAAPGGDLLTGADAERAAVAFPAAYEPNPKRRVDERTVLLGEREVTVVDLVAAVLRRVAVEAERSTGVPPPTVVLTHPATWGATRLSVLAESAERAGLGAVRFVPEPVAAAAYLTGTLRQELPPGRCLVVYDLGAGTFDVSAVRATGGGFEVVTSAGIADVGGLDLDAAVVGLARETAGPAVWQRLDRPRTQPDQEARHQLWHGARAVKEQLSRHATGDLRIPVAAATIHVTREEFEALALPYLRRTVEVTLRTLGAAGIDTGEVAGLFLVGGGSRVPLAATLLHRATRIAPSILDHPELVVAAGSLHAPSPEDPHTDQPLDPHIPGQRQPSVPFDVLFDVPPTAPFDALPPGLVLPEPATAVLPEPRLPIDGVVFEPLPLAEPAWESEPVIDPVAPAALPARTVADWVRRGGVWAALAALAAGVAAVAAWWPGPDRPRPEPQHAGPAPAVGLGAATELPGHGGAILALAFAPDSATLLSGGGDSAVRLWDVAGHAERGGPLTGHTNPVRAVRFGPDGTTFATGGYECGRRWRTDAATATGATTTVPATTGAARPTAGIADIAYQRGGTPVAVGFAGGSYRLWDLAAGTELGPLDQQPDPAAGTTADAVLDPGGRWAAFAHDRTVEVHAVDGRHRLAALTTSPATRLAFSPDGQTLAVAAFTGGAAVVELWDPAAGTLTATAGDLGHTARITSLLYDQRAALIASGDANGRVVLLDARTRRRIATTGPTGAPIQALAFSPDGGWLATGDSRGMIRLHPIRR</sequence>
<dbReference type="InterPro" id="IPR019775">
    <property type="entry name" value="WD40_repeat_CS"/>
</dbReference>
<name>A0ABN1ZLR4_9ACTN</name>
<keyword evidence="9" id="KW-1185">Reference proteome</keyword>
<evidence type="ECO:0000256" key="3">
    <source>
        <dbReference type="ARBA" id="ARBA00022741"/>
    </source>
</evidence>
<feature type="region of interest" description="Disordered" evidence="7">
    <location>
        <begin position="478"/>
        <end position="498"/>
    </location>
</feature>
<evidence type="ECO:0000256" key="5">
    <source>
        <dbReference type="ARBA" id="ARBA00023186"/>
    </source>
</evidence>
<proteinExistence type="predicted"/>
<dbReference type="PANTHER" id="PTHR19879:SF9">
    <property type="entry name" value="TRANSCRIPTION INITIATION FACTOR TFIID SUBUNIT 5"/>
    <property type="match status" value="1"/>
</dbReference>
<dbReference type="PROSITE" id="PS50294">
    <property type="entry name" value="WD_REPEATS_REGION"/>
    <property type="match status" value="1"/>
</dbReference>
<evidence type="ECO:0000256" key="7">
    <source>
        <dbReference type="SAM" id="MobiDB-lite"/>
    </source>
</evidence>
<dbReference type="InterPro" id="IPR011047">
    <property type="entry name" value="Quinoprotein_ADH-like_sf"/>
</dbReference>
<evidence type="ECO:0000313" key="9">
    <source>
        <dbReference type="Proteomes" id="UP001501470"/>
    </source>
</evidence>
<dbReference type="SUPFAM" id="SSF50998">
    <property type="entry name" value="Quinoprotein alcohol dehydrogenase-like"/>
    <property type="match status" value="1"/>
</dbReference>
<protein>
    <recommendedName>
        <fullName evidence="10">WD40 repeat protein</fullName>
    </recommendedName>
</protein>
<dbReference type="RefSeq" id="WP_344499578.1">
    <property type="nucleotide sequence ID" value="NZ_BAAAQD010000001.1"/>
</dbReference>
<dbReference type="Pfam" id="PF00400">
    <property type="entry name" value="WD40"/>
    <property type="match status" value="3"/>
</dbReference>
<feature type="repeat" description="WD" evidence="6">
    <location>
        <begin position="503"/>
        <end position="536"/>
    </location>
</feature>
<evidence type="ECO:0000313" key="8">
    <source>
        <dbReference type="EMBL" id="GAA1500882.1"/>
    </source>
</evidence>
<dbReference type="PRINTS" id="PR00301">
    <property type="entry name" value="HEATSHOCK70"/>
</dbReference>
<dbReference type="PROSITE" id="PS00678">
    <property type="entry name" value="WD_REPEATS_1"/>
    <property type="match status" value="1"/>
</dbReference>
<evidence type="ECO:0000256" key="6">
    <source>
        <dbReference type="PROSITE-ProRule" id="PRU00221"/>
    </source>
</evidence>
<keyword evidence="4" id="KW-0067">ATP-binding</keyword>
<dbReference type="SMART" id="SM00320">
    <property type="entry name" value="WD40"/>
    <property type="match status" value="6"/>
</dbReference>
<keyword evidence="2" id="KW-0677">Repeat</keyword>
<keyword evidence="1 6" id="KW-0853">WD repeat</keyword>
<comment type="caution">
    <text evidence="8">The sequence shown here is derived from an EMBL/GenBank/DDBJ whole genome shotgun (WGS) entry which is preliminary data.</text>
</comment>
<feature type="repeat" description="WD" evidence="6">
    <location>
        <begin position="546"/>
        <end position="571"/>
    </location>
</feature>
<dbReference type="PROSITE" id="PS50082">
    <property type="entry name" value="WD_REPEATS_2"/>
    <property type="match status" value="2"/>
</dbReference>
<dbReference type="Pfam" id="PF00012">
    <property type="entry name" value="HSP70"/>
    <property type="match status" value="1"/>
</dbReference>
<dbReference type="EMBL" id="BAAAQD010000001">
    <property type="protein sequence ID" value="GAA1500882.1"/>
    <property type="molecule type" value="Genomic_DNA"/>
</dbReference>
<organism evidence="8 9">
    <name type="scientific">Dactylosporangium maewongense</name>
    <dbReference type="NCBI Taxonomy" id="634393"/>
    <lineage>
        <taxon>Bacteria</taxon>
        <taxon>Bacillati</taxon>
        <taxon>Actinomycetota</taxon>
        <taxon>Actinomycetes</taxon>
        <taxon>Micromonosporales</taxon>
        <taxon>Micromonosporaceae</taxon>
        <taxon>Dactylosporangium</taxon>
    </lineage>
</organism>
<keyword evidence="3" id="KW-0547">Nucleotide-binding</keyword>
<dbReference type="Proteomes" id="UP001501470">
    <property type="component" value="Unassembled WGS sequence"/>
</dbReference>
<feature type="compositionally biased region" description="Low complexity" evidence="7">
    <location>
        <begin position="489"/>
        <end position="498"/>
    </location>
</feature>
<dbReference type="Gene3D" id="2.130.10.10">
    <property type="entry name" value="YVTN repeat-like/Quinoprotein amine dehydrogenase"/>
    <property type="match status" value="2"/>
</dbReference>
<feature type="compositionally biased region" description="Basic and acidic residues" evidence="7">
    <location>
        <begin position="355"/>
        <end position="365"/>
    </location>
</feature>
<keyword evidence="5" id="KW-0143">Chaperone</keyword>
<dbReference type="PANTHER" id="PTHR19879">
    <property type="entry name" value="TRANSCRIPTION INITIATION FACTOR TFIID"/>
    <property type="match status" value="1"/>
</dbReference>
<dbReference type="Gene3D" id="3.90.640.10">
    <property type="entry name" value="Actin, Chain A, domain 4"/>
    <property type="match status" value="1"/>
</dbReference>
<dbReference type="SUPFAM" id="SSF53067">
    <property type="entry name" value="Actin-like ATPase domain"/>
    <property type="match status" value="2"/>
</dbReference>
<evidence type="ECO:0000256" key="2">
    <source>
        <dbReference type="ARBA" id="ARBA00022737"/>
    </source>
</evidence>
<gene>
    <name evidence="8" type="ORF">GCM10009827_008080</name>
</gene>
<reference evidence="8 9" key="1">
    <citation type="journal article" date="2019" name="Int. J. Syst. Evol. Microbiol.">
        <title>The Global Catalogue of Microorganisms (GCM) 10K type strain sequencing project: providing services to taxonomists for standard genome sequencing and annotation.</title>
        <authorList>
            <consortium name="The Broad Institute Genomics Platform"/>
            <consortium name="The Broad Institute Genome Sequencing Center for Infectious Disease"/>
            <person name="Wu L."/>
            <person name="Ma J."/>
        </authorList>
    </citation>
    <scope>NUCLEOTIDE SEQUENCE [LARGE SCALE GENOMIC DNA]</scope>
    <source>
        <strain evidence="8 9">JCM 15933</strain>
    </source>
</reference>
<dbReference type="InterPro" id="IPR015943">
    <property type="entry name" value="WD40/YVTN_repeat-like_dom_sf"/>
</dbReference>
<dbReference type="InterPro" id="IPR043129">
    <property type="entry name" value="ATPase_NBD"/>
</dbReference>
<evidence type="ECO:0000256" key="4">
    <source>
        <dbReference type="ARBA" id="ARBA00022840"/>
    </source>
</evidence>
<accession>A0ABN1ZLR4</accession>
<dbReference type="Gene3D" id="3.30.420.40">
    <property type="match status" value="2"/>
</dbReference>
<dbReference type="InterPro" id="IPR013126">
    <property type="entry name" value="Hsp_70_fam"/>
</dbReference>